<sequence>LLLAPSRLLLPRHSLRLISLRLPPPLDFGPGPRSLLRAA</sequence>
<gene>
    <name evidence="1" type="ORF">BN1723_018353</name>
</gene>
<reference evidence="2" key="1">
    <citation type="submission" date="2015-05" db="EMBL/GenBank/DDBJ databases">
        <authorList>
            <person name="Fogelqvist Johan"/>
        </authorList>
    </citation>
    <scope>NUCLEOTIDE SEQUENCE [LARGE SCALE GENOMIC DNA]</scope>
</reference>
<dbReference type="Proteomes" id="UP000045706">
    <property type="component" value="Unassembled WGS sequence"/>
</dbReference>
<proteinExistence type="predicted"/>
<feature type="non-terminal residue" evidence="1">
    <location>
        <position position="1"/>
    </location>
</feature>
<evidence type="ECO:0000313" key="2">
    <source>
        <dbReference type="Proteomes" id="UP000045706"/>
    </source>
</evidence>
<organism evidence="1 2">
    <name type="scientific">Verticillium longisporum</name>
    <name type="common">Verticillium dahliae var. longisporum</name>
    <dbReference type="NCBI Taxonomy" id="100787"/>
    <lineage>
        <taxon>Eukaryota</taxon>
        <taxon>Fungi</taxon>
        <taxon>Dikarya</taxon>
        <taxon>Ascomycota</taxon>
        <taxon>Pezizomycotina</taxon>
        <taxon>Sordariomycetes</taxon>
        <taxon>Hypocreomycetidae</taxon>
        <taxon>Glomerellales</taxon>
        <taxon>Plectosphaerellaceae</taxon>
        <taxon>Verticillium</taxon>
    </lineage>
</organism>
<protein>
    <submittedName>
        <fullName evidence="1">Uncharacterized protein</fullName>
    </submittedName>
</protein>
<name>A0A0G4M2S8_VERLO</name>
<dbReference type="EMBL" id="CVQI01021169">
    <property type="protein sequence ID" value="CRK28586.1"/>
    <property type="molecule type" value="Genomic_DNA"/>
</dbReference>
<dbReference type="AlphaFoldDB" id="A0A0G4M2S8"/>
<accession>A0A0G4M2S8</accession>
<evidence type="ECO:0000313" key="1">
    <source>
        <dbReference type="EMBL" id="CRK28586.1"/>
    </source>
</evidence>